<name>A0A644WHE6_9ZZZZ</name>
<keyword evidence="2" id="KW-0472">Membrane</keyword>
<feature type="domain" description="2TM" evidence="3">
    <location>
        <begin position="165"/>
        <end position="240"/>
    </location>
</feature>
<dbReference type="InterPro" id="IPR025698">
    <property type="entry name" value="2TM_dom"/>
</dbReference>
<feature type="transmembrane region" description="Helical" evidence="2">
    <location>
        <begin position="104"/>
        <end position="123"/>
    </location>
</feature>
<evidence type="ECO:0000256" key="1">
    <source>
        <dbReference type="SAM" id="MobiDB-lite"/>
    </source>
</evidence>
<feature type="transmembrane region" description="Helical" evidence="2">
    <location>
        <begin position="53"/>
        <end position="73"/>
    </location>
</feature>
<proteinExistence type="predicted"/>
<feature type="compositionally biased region" description="Low complexity" evidence="1">
    <location>
        <begin position="1"/>
        <end position="19"/>
    </location>
</feature>
<evidence type="ECO:0000313" key="4">
    <source>
        <dbReference type="EMBL" id="MPM01704.1"/>
    </source>
</evidence>
<accession>A0A644WHE6</accession>
<feature type="transmembrane region" description="Helical" evidence="2">
    <location>
        <begin position="196"/>
        <end position="217"/>
    </location>
</feature>
<dbReference type="EMBL" id="VSSQ01000816">
    <property type="protein sequence ID" value="MPM01704.1"/>
    <property type="molecule type" value="Genomic_DNA"/>
</dbReference>
<dbReference type="AlphaFoldDB" id="A0A644WHE6"/>
<comment type="caution">
    <text evidence="4">The sequence shown here is derived from an EMBL/GenBank/DDBJ whole genome shotgun (WGS) entry which is preliminary data.</text>
</comment>
<organism evidence="4">
    <name type="scientific">bioreactor metagenome</name>
    <dbReference type="NCBI Taxonomy" id="1076179"/>
    <lineage>
        <taxon>unclassified sequences</taxon>
        <taxon>metagenomes</taxon>
        <taxon>ecological metagenomes</taxon>
    </lineage>
</organism>
<feature type="region of interest" description="Disordered" evidence="1">
    <location>
        <begin position="1"/>
        <end position="22"/>
    </location>
</feature>
<dbReference type="Pfam" id="PF13239">
    <property type="entry name" value="2TM"/>
    <property type="match status" value="1"/>
</dbReference>
<reference evidence="4" key="1">
    <citation type="submission" date="2019-08" db="EMBL/GenBank/DDBJ databases">
        <authorList>
            <person name="Kucharzyk K."/>
            <person name="Murdoch R.W."/>
            <person name="Higgins S."/>
            <person name="Loffler F."/>
        </authorList>
    </citation>
    <scope>NUCLEOTIDE SEQUENCE</scope>
</reference>
<evidence type="ECO:0000256" key="2">
    <source>
        <dbReference type="SAM" id="Phobius"/>
    </source>
</evidence>
<feature type="transmembrane region" description="Helical" evidence="2">
    <location>
        <begin position="172"/>
        <end position="190"/>
    </location>
</feature>
<keyword evidence="2" id="KW-0812">Transmembrane</keyword>
<protein>
    <recommendedName>
        <fullName evidence="3">2TM domain-containing protein</fullName>
    </recommendedName>
</protein>
<gene>
    <name evidence="4" type="ORF">SDC9_47944</name>
</gene>
<evidence type="ECO:0000259" key="3">
    <source>
        <dbReference type="Pfam" id="PF13239"/>
    </source>
</evidence>
<keyword evidence="2" id="KW-1133">Transmembrane helix</keyword>
<sequence length="247" mass="29971">MSNNNSNSNNNNNNNNLNNDGDREYRRNKYNDNFYQSPNYQKAKILVEEIRRFYIQIILFIGIFLFIVIRVIISKNFLFVPSFIFAGENISSYPPEIAIIQSPFFIFGYLLVIFSIFTLYRYIRLYNLKRNFMDEEKGIKKLKKYMKTKEIPKIEDIEKKFNEDKSKAKRKFYILIIRVVILNFVLYYVFTNFISNSFLFFNIILPFSILTLVYRYLLLFHSDKKFLGDDWEKKKIKDYMLKFNLKR</sequence>